<proteinExistence type="predicted"/>
<dbReference type="AlphaFoldDB" id="A0AAN1XBS2"/>
<keyword evidence="2" id="KW-1185">Reference proteome</keyword>
<evidence type="ECO:0000313" key="1">
    <source>
        <dbReference type="EMBL" id="BCK88188.1"/>
    </source>
</evidence>
<accession>A0AAN1XBS2</accession>
<organism evidence="1 2">
    <name type="scientific">Sideroxyarcus emersonii</name>
    <dbReference type="NCBI Taxonomy" id="2764705"/>
    <lineage>
        <taxon>Bacteria</taxon>
        <taxon>Pseudomonadati</taxon>
        <taxon>Pseudomonadota</taxon>
        <taxon>Betaproteobacteria</taxon>
        <taxon>Nitrosomonadales</taxon>
        <taxon>Gallionellaceae</taxon>
        <taxon>Sideroxyarcus</taxon>
    </lineage>
</organism>
<protein>
    <submittedName>
        <fullName evidence="1">Uncharacterized protein</fullName>
    </submittedName>
</protein>
<dbReference type="KEGG" id="seme:MIZ01_1989"/>
<sequence>MSIGRGIGGGAGFGIVADGHCGQNTFGIEHFATPLIVLATSSR</sequence>
<reference evidence="1 2" key="1">
    <citation type="journal article" date="2022" name="Int. J. Syst. Evol. Microbiol.">
        <title>&lt;i&gt;Sideroxyarcus emersonii&lt;/i&gt; gen. nov. sp. nov., a neutrophilic, microaerobic iron- and thiosulfate-oxidizing bacterium isolated from iron-rich wetland sediment.</title>
        <authorList>
            <person name="Kato S."/>
            <person name="Itoh T."/>
            <person name="Iino T."/>
            <person name="Ohkuma M."/>
        </authorList>
    </citation>
    <scope>NUCLEOTIDE SEQUENCE [LARGE SCALE GENOMIC DNA]</scope>
    <source>
        <strain evidence="1 2">MIZ01</strain>
    </source>
</reference>
<dbReference type="EMBL" id="AP023423">
    <property type="protein sequence ID" value="BCK88188.1"/>
    <property type="molecule type" value="Genomic_DNA"/>
</dbReference>
<evidence type="ECO:0000313" key="2">
    <source>
        <dbReference type="Proteomes" id="UP001320326"/>
    </source>
</evidence>
<dbReference type="Proteomes" id="UP001320326">
    <property type="component" value="Chromosome"/>
</dbReference>
<name>A0AAN1XBS2_9PROT</name>
<gene>
    <name evidence="1" type="ORF">MIZ01_1989</name>
</gene>